<dbReference type="AlphaFoldDB" id="A0A7W6D6I2"/>
<organism evidence="2 3">
    <name type="scientific">Mycoplana azooxidifex</name>
    <dbReference type="NCBI Taxonomy" id="1636188"/>
    <lineage>
        <taxon>Bacteria</taxon>
        <taxon>Pseudomonadati</taxon>
        <taxon>Pseudomonadota</taxon>
        <taxon>Alphaproteobacteria</taxon>
        <taxon>Hyphomicrobiales</taxon>
        <taxon>Rhizobiaceae</taxon>
        <taxon>Mycoplana</taxon>
    </lineage>
</organism>
<name>A0A7W6D6I2_9HYPH</name>
<evidence type="ECO:0000313" key="3">
    <source>
        <dbReference type="Proteomes" id="UP000574761"/>
    </source>
</evidence>
<gene>
    <name evidence="2" type="ORF">GGQ64_000203</name>
</gene>
<evidence type="ECO:0000313" key="2">
    <source>
        <dbReference type="EMBL" id="MBB3975027.1"/>
    </source>
</evidence>
<keyword evidence="3" id="KW-1185">Reference proteome</keyword>
<feature type="compositionally biased region" description="Basic and acidic residues" evidence="1">
    <location>
        <begin position="100"/>
        <end position="116"/>
    </location>
</feature>
<evidence type="ECO:0000256" key="1">
    <source>
        <dbReference type="SAM" id="MobiDB-lite"/>
    </source>
</evidence>
<feature type="region of interest" description="Disordered" evidence="1">
    <location>
        <begin position="90"/>
        <end position="144"/>
    </location>
</feature>
<proteinExistence type="predicted"/>
<reference evidence="2 3" key="1">
    <citation type="submission" date="2020-08" db="EMBL/GenBank/DDBJ databases">
        <title>Genomic Encyclopedia of Type Strains, Phase IV (KMG-IV): sequencing the most valuable type-strain genomes for metagenomic binning, comparative biology and taxonomic classification.</title>
        <authorList>
            <person name="Goeker M."/>
        </authorList>
    </citation>
    <scope>NUCLEOTIDE SEQUENCE [LARGE SCALE GENOMIC DNA]</scope>
    <source>
        <strain evidence="2 3">DSM 100211</strain>
    </source>
</reference>
<sequence>MGREIAIIGAERAQPVADQAEVLGLLEGHLHPAVEEGMGHAFGREARDDVEREIDGVELDVRQRVQERDAALQRVQRTLLHVLRRHQFRPHRPAGAIGKGRIERGADGERAGEPAPRRLLRQRRLGVEIGREDRQRGAAAQAFD</sequence>
<feature type="compositionally biased region" description="Basic and acidic residues" evidence="1">
    <location>
        <begin position="125"/>
        <end position="136"/>
    </location>
</feature>
<accession>A0A7W6D6I2</accession>
<protein>
    <submittedName>
        <fullName evidence="2">Uncharacterized protein</fullName>
    </submittedName>
</protein>
<comment type="caution">
    <text evidence="2">The sequence shown here is derived from an EMBL/GenBank/DDBJ whole genome shotgun (WGS) entry which is preliminary data.</text>
</comment>
<dbReference type="Proteomes" id="UP000574761">
    <property type="component" value="Unassembled WGS sequence"/>
</dbReference>
<dbReference type="EMBL" id="JACIEE010000001">
    <property type="protein sequence ID" value="MBB3975027.1"/>
    <property type="molecule type" value="Genomic_DNA"/>
</dbReference>